<organism evidence="1 2">
    <name type="scientific">Dendrobium catenatum</name>
    <dbReference type="NCBI Taxonomy" id="906689"/>
    <lineage>
        <taxon>Eukaryota</taxon>
        <taxon>Viridiplantae</taxon>
        <taxon>Streptophyta</taxon>
        <taxon>Embryophyta</taxon>
        <taxon>Tracheophyta</taxon>
        <taxon>Spermatophyta</taxon>
        <taxon>Magnoliopsida</taxon>
        <taxon>Liliopsida</taxon>
        <taxon>Asparagales</taxon>
        <taxon>Orchidaceae</taxon>
        <taxon>Epidendroideae</taxon>
        <taxon>Malaxideae</taxon>
        <taxon>Dendrobiinae</taxon>
        <taxon>Dendrobium</taxon>
    </lineage>
</organism>
<dbReference type="AlphaFoldDB" id="A0A2I0V888"/>
<gene>
    <name evidence="1" type="ORF">MA16_Dca028718</name>
</gene>
<sequence>MKTVNRNLETPIMFASETHRFWAKWLSWAEYWYSTSNLSMSQMALVKVLYGRDPTHLVQYGQSSTLVFFVE</sequence>
<reference evidence="1 2" key="2">
    <citation type="journal article" date="2017" name="Nature">
        <title>The Apostasia genome and the evolution of orchids.</title>
        <authorList>
            <person name="Zhang G.Q."/>
            <person name="Liu K.W."/>
            <person name="Li Z."/>
            <person name="Lohaus R."/>
            <person name="Hsiao Y.Y."/>
            <person name="Niu S.C."/>
            <person name="Wang J.Y."/>
            <person name="Lin Y.C."/>
            <person name="Xu Q."/>
            <person name="Chen L.J."/>
            <person name="Yoshida K."/>
            <person name="Fujiwara S."/>
            <person name="Wang Z.W."/>
            <person name="Zhang Y.Q."/>
            <person name="Mitsuda N."/>
            <person name="Wang M."/>
            <person name="Liu G.H."/>
            <person name="Pecoraro L."/>
            <person name="Huang H.X."/>
            <person name="Xiao X.J."/>
            <person name="Lin M."/>
            <person name="Wu X.Y."/>
            <person name="Wu W.L."/>
            <person name="Chen Y.Y."/>
            <person name="Chang S.B."/>
            <person name="Sakamoto S."/>
            <person name="Ohme-Takagi M."/>
            <person name="Yagi M."/>
            <person name="Zeng S.J."/>
            <person name="Shen C.Y."/>
            <person name="Yeh C.M."/>
            <person name="Luo Y.B."/>
            <person name="Tsai W.C."/>
            <person name="Van de Peer Y."/>
            <person name="Liu Z.J."/>
        </authorList>
    </citation>
    <scope>NUCLEOTIDE SEQUENCE [LARGE SCALE GENOMIC DNA]</scope>
    <source>
        <tissue evidence="1">The whole plant</tissue>
    </source>
</reference>
<evidence type="ECO:0000313" key="2">
    <source>
        <dbReference type="Proteomes" id="UP000233837"/>
    </source>
</evidence>
<dbReference type="EMBL" id="KZ505413">
    <property type="protein sequence ID" value="PKU59619.1"/>
    <property type="molecule type" value="Genomic_DNA"/>
</dbReference>
<accession>A0A2I0V888</accession>
<name>A0A2I0V888_9ASPA</name>
<evidence type="ECO:0000313" key="1">
    <source>
        <dbReference type="EMBL" id="PKU59619.1"/>
    </source>
</evidence>
<proteinExistence type="predicted"/>
<protein>
    <submittedName>
        <fullName evidence="1">Uncharacterized protein</fullName>
    </submittedName>
</protein>
<keyword evidence="2" id="KW-1185">Reference proteome</keyword>
<reference evidence="1 2" key="1">
    <citation type="journal article" date="2016" name="Sci. Rep.">
        <title>The Dendrobium catenatum Lindl. genome sequence provides insights into polysaccharide synthase, floral development and adaptive evolution.</title>
        <authorList>
            <person name="Zhang G.Q."/>
            <person name="Xu Q."/>
            <person name="Bian C."/>
            <person name="Tsai W.C."/>
            <person name="Yeh C.M."/>
            <person name="Liu K.W."/>
            <person name="Yoshida K."/>
            <person name="Zhang L.S."/>
            <person name="Chang S.B."/>
            <person name="Chen F."/>
            <person name="Shi Y."/>
            <person name="Su Y.Y."/>
            <person name="Zhang Y.Q."/>
            <person name="Chen L.J."/>
            <person name="Yin Y."/>
            <person name="Lin M."/>
            <person name="Huang H."/>
            <person name="Deng H."/>
            <person name="Wang Z.W."/>
            <person name="Zhu S.L."/>
            <person name="Zhao X."/>
            <person name="Deng C."/>
            <person name="Niu S.C."/>
            <person name="Huang J."/>
            <person name="Wang M."/>
            <person name="Liu G.H."/>
            <person name="Yang H.J."/>
            <person name="Xiao X.J."/>
            <person name="Hsiao Y.Y."/>
            <person name="Wu W.L."/>
            <person name="Chen Y.Y."/>
            <person name="Mitsuda N."/>
            <person name="Ohme-Takagi M."/>
            <person name="Luo Y.B."/>
            <person name="Van de Peer Y."/>
            <person name="Liu Z.J."/>
        </authorList>
    </citation>
    <scope>NUCLEOTIDE SEQUENCE [LARGE SCALE GENOMIC DNA]</scope>
    <source>
        <tissue evidence="1">The whole plant</tissue>
    </source>
</reference>
<dbReference type="Proteomes" id="UP000233837">
    <property type="component" value="Unassembled WGS sequence"/>
</dbReference>